<dbReference type="SUPFAM" id="SSF48452">
    <property type="entry name" value="TPR-like"/>
    <property type="match status" value="1"/>
</dbReference>
<dbReference type="Pfam" id="PF13414">
    <property type="entry name" value="TPR_11"/>
    <property type="match status" value="1"/>
</dbReference>
<keyword evidence="4" id="KW-1185">Reference proteome</keyword>
<comment type="caution">
    <text evidence="3">The sequence shown here is derived from an EMBL/GenBank/DDBJ whole genome shotgun (WGS) entry which is preliminary data.</text>
</comment>
<name>A0AAE3GXT8_9CYAN</name>
<dbReference type="RefSeq" id="WP_254014529.1">
    <property type="nucleotide sequence ID" value="NZ_JAMZMM010000401.1"/>
</dbReference>
<dbReference type="InterPro" id="IPR011990">
    <property type="entry name" value="TPR-like_helical_dom_sf"/>
</dbReference>
<dbReference type="Gene3D" id="1.25.40.10">
    <property type="entry name" value="Tetratricopeptide repeat domain"/>
    <property type="match status" value="1"/>
</dbReference>
<organism evidence="3 4">
    <name type="scientific">Limnofasciculus baicalensis BBK-W-15</name>
    <dbReference type="NCBI Taxonomy" id="2699891"/>
    <lineage>
        <taxon>Bacteria</taxon>
        <taxon>Bacillati</taxon>
        <taxon>Cyanobacteriota</taxon>
        <taxon>Cyanophyceae</taxon>
        <taxon>Coleofasciculales</taxon>
        <taxon>Coleofasciculaceae</taxon>
        <taxon>Limnofasciculus</taxon>
        <taxon>Limnofasciculus baicalensis</taxon>
    </lineage>
</organism>
<dbReference type="AlphaFoldDB" id="A0AAE3GXT8"/>
<sequence length="489" mass="53953">MNDSAEEAKSPIDEAIAHYQTALSTVEKAGSILSKRKIIEMLLSRDGVENLKESGAELGASQYALLIDLDERLKGLGETIVKNFPIASYRQSINPPESAWWWFLESFAPPEVHKNDRFDWLWYGLTVGSMVVVTTFGTSTAQAFSSEGFDILGTFSTVSQGVAMLLVAGGALTENGKETVENVLTSVGIPPHFHAEAIFGTSALMAAATYGLYTNLPNIGEYYYKQGNIASSEGEVVTALDLYKRALSFNPDDPKIYVGLGKVSEDMGQLKDAVSYYDRGRSFNDPAALNGLGRSLVFQSLEDVGWTAKIDEKVERRADFFLVAAEKLVKDEEKLLRRDIAINHGILYLSKFNLKKSPVQEANEALDNADNSFAQAAELEKELPKETKEQGKGQCYLKIAAKIRQEVNYQKGQTLNPDLPKQAQACYGELYAAGLNPYDDTKIYYSLYTSRVPLEVYQKPGNQKQEEPKSEQPKSETPSSGEAKPQPTP</sequence>
<feature type="region of interest" description="Disordered" evidence="2">
    <location>
        <begin position="456"/>
        <end position="489"/>
    </location>
</feature>
<dbReference type="EMBL" id="JAMZMM010000401">
    <property type="protein sequence ID" value="MCP2731796.1"/>
    <property type="molecule type" value="Genomic_DNA"/>
</dbReference>
<evidence type="ECO:0000313" key="4">
    <source>
        <dbReference type="Proteomes" id="UP001204953"/>
    </source>
</evidence>
<feature type="repeat" description="TPR" evidence="1">
    <location>
        <begin position="220"/>
        <end position="253"/>
    </location>
</feature>
<dbReference type="Proteomes" id="UP001204953">
    <property type="component" value="Unassembled WGS sequence"/>
</dbReference>
<evidence type="ECO:0000313" key="3">
    <source>
        <dbReference type="EMBL" id="MCP2731796.1"/>
    </source>
</evidence>
<evidence type="ECO:0000256" key="1">
    <source>
        <dbReference type="PROSITE-ProRule" id="PRU00339"/>
    </source>
</evidence>
<evidence type="ECO:0000256" key="2">
    <source>
        <dbReference type="SAM" id="MobiDB-lite"/>
    </source>
</evidence>
<feature type="compositionally biased region" description="Basic and acidic residues" evidence="2">
    <location>
        <begin position="464"/>
        <end position="474"/>
    </location>
</feature>
<dbReference type="InterPro" id="IPR019734">
    <property type="entry name" value="TPR_rpt"/>
</dbReference>
<protein>
    <submittedName>
        <fullName evidence="3">Tetratricopeptide repeat protein</fullName>
    </submittedName>
</protein>
<dbReference type="PROSITE" id="PS50005">
    <property type="entry name" value="TPR"/>
    <property type="match status" value="1"/>
</dbReference>
<gene>
    <name evidence="3" type="ORF">NJ959_25525</name>
</gene>
<proteinExistence type="predicted"/>
<accession>A0AAE3GXT8</accession>
<dbReference type="SMART" id="SM00028">
    <property type="entry name" value="TPR"/>
    <property type="match status" value="2"/>
</dbReference>
<reference evidence="3" key="1">
    <citation type="submission" date="2022-06" db="EMBL/GenBank/DDBJ databases">
        <title>New cyanobacteria of genus Symplocastrum in benthos of Lake Baikal.</title>
        <authorList>
            <person name="Sorokovikova E."/>
            <person name="Tikhonova I."/>
            <person name="Krasnopeev A."/>
            <person name="Evseev P."/>
            <person name="Gladkikh A."/>
            <person name="Belykh O."/>
        </authorList>
    </citation>
    <scope>NUCLEOTIDE SEQUENCE</scope>
    <source>
        <strain evidence="3">BBK-W-15</strain>
    </source>
</reference>
<keyword evidence="1" id="KW-0802">TPR repeat</keyword>